<accession>A0A8S5R7V7</accession>
<proteinExistence type="predicted"/>
<protein>
    <submittedName>
        <fullName evidence="1">Uncharacterized protein</fullName>
    </submittedName>
</protein>
<organism evidence="1">
    <name type="scientific">virus sp. ctah610</name>
    <dbReference type="NCBI Taxonomy" id="2826807"/>
    <lineage>
        <taxon>Viruses</taxon>
    </lineage>
</organism>
<evidence type="ECO:0000313" key="1">
    <source>
        <dbReference type="EMBL" id="DAE27101.1"/>
    </source>
</evidence>
<dbReference type="EMBL" id="BK015827">
    <property type="protein sequence ID" value="DAE27101.1"/>
    <property type="molecule type" value="Genomic_DNA"/>
</dbReference>
<reference evidence="1" key="1">
    <citation type="journal article" date="2021" name="Proc. Natl. Acad. Sci. U.S.A.">
        <title>A Catalog of Tens of Thousands of Viruses from Human Metagenomes Reveals Hidden Associations with Chronic Diseases.</title>
        <authorList>
            <person name="Tisza M.J."/>
            <person name="Buck C.B."/>
        </authorList>
    </citation>
    <scope>NUCLEOTIDE SEQUENCE</scope>
    <source>
        <strain evidence="1">Ctah610</strain>
    </source>
</reference>
<name>A0A8S5R7V7_9VIRU</name>
<sequence>MVCTGKVPIPIVAYVYGKDACWVRAGLISGYLPIGFATRKGKQITQISEMDSRKGRISYFVSPKKLYEETGFEWNGEKTVEEVICRERKKK</sequence>